<evidence type="ECO:0000256" key="1">
    <source>
        <dbReference type="ARBA" id="ARBA00022737"/>
    </source>
</evidence>
<gene>
    <name evidence="3" type="ORF">DICPUDRAFT_82935</name>
</gene>
<keyword evidence="4" id="KW-1185">Reference proteome</keyword>
<dbReference type="SUPFAM" id="SSF57845">
    <property type="entry name" value="B-box zinc-binding domain"/>
    <property type="match status" value="1"/>
</dbReference>
<dbReference type="InterPro" id="IPR051251">
    <property type="entry name" value="STK_FNIP-Repeat"/>
</dbReference>
<reference evidence="4" key="1">
    <citation type="journal article" date="2011" name="Genome Biol.">
        <title>Comparative genomics of the social amoebae Dictyostelium discoideum and Dictyostelium purpureum.</title>
        <authorList>
            <consortium name="US DOE Joint Genome Institute (JGI-PGF)"/>
            <person name="Sucgang R."/>
            <person name="Kuo A."/>
            <person name="Tian X."/>
            <person name="Salerno W."/>
            <person name="Parikh A."/>
            <person name="Feasley C.L."/>
            <person name="Dalin E."/>
            <person name="Tu H."/>
            <person name="Huang E."/>
            <person name="Barry K."/>
            <person name="Lindquist E."/>
            <person name="Shapiro H."/>
            <person name="Bruce D."/>
            <person name="Schmutz J."/>
            <person name="Salamov A."/>
            <person name="Fey P."/>
            <person name="Gaudet P."/>
            <person name="Anjard C."/>
            <person name="Babu M.M."/>
            <person name="Basu S."/>
            <person name="Bushmanova Y."/>
            <person name="van der Wel H."/>
            <person name="Katoh-Kurasawa M."/>
            <person name="Dinh C."/>
            <person name="Coutinho P.M."/>
            <person name="Saito T."/>
            <person name="Elias M."/>
            <person name="Schaap P."/>
            <person name="Kay R.R."/>
            <person name="Henrissat B."/>
            <person name="Eichinger L."/>
            <person name="Rivero F."/>
            <person name="Putnam N.H."/>
            <person name="West C.M."/>
            <person name="Loomis W.F."/>
            <person name="Chisholm R.L."/>
            <person name="Shaulsky G."/>
            <person name="Strassmann J.E."/>
            <person name="Queller D.C."/>
            <person name="Kuspa A."/>
            <person name="Grigoriev I.V."/>
        </authorList>
    </citation>
    <scope>NUCLEOTIDE SEQUENCE [LARGE SCALE GENOMIC DNA]</scope>
    <source>
        <strain evidence="4">QSDP1</strain>
    </source>
</reference>
<feature type="region of interest" description="Disordered" evidence="2">
    <location>
        <begin position="35"/>
        <end position="55"/>
    </location>
</feature>
<accession>F0ZY24</accession>
<keyword evidence="1" id="KW-0677">Repeat</keyword>
<dbReference type="InterPro" id="IPR008615">
    <property type="entry name" value="FNIP"/>
</dbReference>
<dbReference type="InParanoid" id="F0ZY24"/>
<evidence type="ECO:0000313" key="4">
    <source>
        <dbReference type="Proteomes" id="UP000001064"/>
    </source>
</evidence>
<evidence type="ECO:0000256" key="2">
    <source>
        <dbReference type="SAM" id="MobiDB-lite"/>
    </source>
</evidence>
<dbReference type="Pfam" id="PF05725">
    <property type="entry name" value="FNIP"/>
    <property type="match status" value="6"/>
</dbReference>
<feature type="region of interest" description="Disordered" evidence="2">
    <location>
        <begin position="90"/>
        <end position="122"/>
    </location>
</feature>
<organism evidence="3 4">
    <name type="scientific">Dictyostelium purpureum</name>
    <name type="common">Slime mold</name>
    <dbReference type="NCBI Taxonomy" id="5786"/>
    <lineage>
        <taxon>Eukaryota</taxon>
        <taxon>Amoebozoa</taxon>
        <taxon>Evosea</taxon>
        <taxon>Eumycetozoa</taxon>
        <taxon>Dictyostelia</taxon>
        <taxon>Dictyosteliales</taxon>
        <taxon>Dictyosteliaceae</taxon>
        <taxon>Dictyostelium</taxon>
    </lineage>
</organism>
<dbReference type="AlphaFoldDB" id="F0ZY24"/>
<dbReference type="PANTHER" id="PTHR32134:SF169">
    <property type="entry name" value="FNIP REPEAT-CONTAINING PROTEIN-RELATED"/>
    <property type="match status" value="1"/>
</dbReference>
<proteinExistence type="predicted"/>
<dbReference type="OrthoDB" id="25904at2759"/>
<dbReference type="Gene3D" id="3.30.160.60">
    <property type="entry name" value="Classic Zinc Finger"/>
    <property type="match status" value="1"/>
</dbReference>
<dbReference type="PANTHER" id="PTHR32134">
    <property type="entry name" value="FNIP REPEAT-CONTAINING PROTEIN"/>
    <property type="match status" value="1"/>
</dbReference>
<name>F0ZY24_DICPU</name>
<dbReference type="EMBL" id="GL871273">
    <property type="protein sequence ID" value="EGC31153.1"/>
    <property type="molecule type" value="Genomic_DNA"/>
</dbReference>
<dbReference type="VEuPathDB" id="AmoebaDB:DICPUDRAFT_82935"/>
<evidence type="ECO:0000313" key="3">
    <source>
        <dbReference type="EMBL" id="EGC31153.1"/>
    </source>
</evidence>
<dbReference type="GeneID" id="10507967"/>
<dbReference type="CDD" id="cd19774">
    <property type="entry name" value="Bbox2_TRIM23_C-IX_rpt2"/>
    <property type="match status" value="1"/>
</dbReference>
<sequence length="936" mass="106834">MFRKVSKGIYVYIKKSKTIPKKYYNRKFQFEPVDPVTPPPPHIIPPTPSPSPPPPPKPIIFKFDFKFDLGLGVGVAVLLSQVLDKFYKGDDTSENIENHPDESNNYKDESFATKKTESNNENLKKISNSDENKKFQKAMETLNEKSKLAGSIFKKGSLIFYNENNNNQDFLEFWRDSSKWSEEFVQLICSQDYLDLKEDEFMELYIFNIYDVHEDVSAECYNVVDSGVIDDKKIENLPNDDSLIKKYEDITMGLSDDIKIEELPNNDSFIKKFEDINTIEESSNNKMETKPLAQSYSRNIGHYPKKISFDDNFNEKIKPGSLSYRLTTLTFGHRFNQVFTPGSLPNRLTTLTFGDHFNQVFVPGTLPNSLTTLTFGSDFNQIIAPGTLPNSLTKLTFGDRFNQIIAPGTLPNSLTTLIFGLDFNKVITPGTLLNGLTTLTFGYRFNQIITPGTLPNTITKLTFNHDFNQAVTPGLLPKSLTTLRFGDRFNQAITPDTLPNSLTTLIFGNRFNQVVTPETLPNSLTILTFGLDFNQVVAPGSLPNRLTTLKFGFDFNQIITPGTIPNSLTTLTFGYKFNQVVAPGTLPNSIKTLIFGHRFNQVFELDSLPNYGVNHWLPSSLETLVIGDKLVLNNKIDELSDDKRIEGLHNNDSLIKNFKDINTSKESSNNKMEFKPSTERDIENKLYSSDDLYGHNFKSIKCLDHPHHDIVFVCSTCPNITPVCIDCINGVHRGHIFKSLEDNNIRNQIHQDFKNQTIPKLNKYLENNKKILDESNNNFEQILDNHRKNFDITINIFKQLKNIMNSKENDVKRLLTTKLQENIEVNEIITTTIEDNNNKINNAIKFNVKYKDTEFILKESNIDLFKDLINSYLEVFVNGKYFTINEEESDISHLEIEFLAIGLIQSLPKTIPRTITPLNFNQLTYKGCFYKTSSID</sequence>
<dbReference type="eggNOG" id="ENOG502RY5K">
    <property type="taxonomic scope" value="Eukaryota"/>
</dbReference>
<evidence type="ECO:0008006" key="5">
    <source>
        <dbReference type="Google" id="ProtNLM"/>
    </source>
</evidence>
<dbReference type="RefSeq" id="XP_003292319.1">
    <property type="nucleotide sequence ID" value="XM_003292271.1"/>
</dbReference>
<dbReference type="Proteomes" id="UP000001064">
    <property type="component" value="Unassembled WGS sequence"/>
</dbReference>
<protein>
    <recommendedName>
        <fullName evidence="5">B box-type domain-containing protein</fullName>
    </recommendedName>
</protein>
<dbReference type="KEGG" id="dpp:DICPUDRAFT_82935"/>